<dbReference type="GO" id="GO:0005576">
    <property type="term" value="C:extracellular region"/>
    <property type="evidence" value="ECO:0007669"/>
    <property type="project" value="UniProtKB-SubCell"/>
</dbReference>
<evidence type="ECO:0000256" key="11">
    <source>
        <dbReference type="ARBA" id="ARBA00023277"/>
    </source>
</evidence>
<dbReference type="EMBL" id="ML122257">
    <property type="protein sequence ID" value="RPD63124.1"/>
    <property type="molecule type" value="Genomic_DNA"/>
</dbReference>
<dbReference type="SMART" id="SM00236">
    <property type="entry name" value="fCBD"/>
    <property type="match status" value="1"/>
</dbReference>
<dbReference type="Pfam" id="PF14310">
    <property type="entry name" value="Fn3-like"/>
    <property type="match status" value="1"/>
</dbReference>
<dbReference type="GO" id="GO:0008422">
    <property type="term" value="F:beta-glucosidase activity"/>
    <property type="evidence" value="ECO:0007669"/>
    <property type="project" value="UniProtKB-EC"/>
</dbReference>
<dbReference type="InterPro" id="IPR050288">
    <property type="entry name" value="Cellulose_deg_GH3"/>
</dbReference>
<feature type="domain" description="CBM1" evidence="16">
    <location>
        <begin position="18"/>
        <end position="54"/>
    </location>
</feature>
<dbReference type="PROSITE" id="PS51164">
    <property type="entry name" value="CBM1_2"/>
    <property type="match status" value="1"/>
</dbReference>
<dbReference type="InterPro" id="IPR000254">
    <property type="entry name" value="CBD"/>
</dbReference>
<dbReference type="InterPro" id="IPR036881">
    <property type="entry name" value="Glyco_hydro_3_C_sf"/>
</dbReference>
<evidence type="ECO:0000256" key="2">
    <source>
        <dbReference type="ARBA" id="ARBA00004613"/>
    </source>
</evidence>
<reference evidence="17" key="1">
    <citation type="journal article" date="2018" name="Genome Biol. Evol.">
        <title>Genomics and development of Lentinus tigrinus, a white-rot wood-decaying mushroom with dimorphic fruiting bodies.</title>
        <authorList>
            <person name="Wu B."/>
            <person name="Xu Z."/>
            <person name="Knudson A."/>
            <person name="Carlson A."/>
            <person name="Chen N."/>
            <person name="Kovaka S."/>
            <person name="LaButti K."/>
            <person name="Lipzen A."/>
            <person name="Pennachio C."/>
            <person name="Riley R."/>
            <person name="Schakwitz W."/>
            <person name="Umezawa K."/>
            <person name="Ohm R.A."/>
            <person name="Grigoriev I.V."/>
            <person name="Nagy L.G."/>
            <person name="Gibbons J."/>
            <person name="Hibbett D."/>
        </authorList>
    </citation>
    <scope>NUCLEOTIDE SEQUENCE [LARGE SCALE GENOMIC DNA]</scope>
    <source>
        <strain evidence="17">ALCF2SS1-6</strain>
    </source>
</reference>
<dbReference type="GO" id="GO:0030248">
    <property type="term" value="F:cellulose binding"/>
    <property type="evidence" value="ECO:0007669"/>
    <property type="project" value="InterPro"/>
</dbReference>
<evidence type="ECO:0000256" key="5">
    <source>
        <dbReference type="ARBA" id="ARBA00012744"/>
    </source>
</evidence>
<dbReference type="InterPro" id="IPR017853">
    <property type="entry name" value="GH"/>
</dbReference>
<evidence type="ECO:0000256" key="7">
    <source>
        <dbReference type="ARBA" id="ARBA00022729"/>
    </source>
</evidence>
<evidence type="ECO:0000256" key="14">
    <source>
        <dbReference type="SAM" id="MobiDB-lite"/>
    </source>
</evidence>
<dbReference type="EC" id="3.2.1.21" evidence="5"/>
<dbReference type="FunFam" id="3.20.20.300:FF:000002">
    <property type="entry name" value="Probable beta-glucosidase"/>
    <property type="match status" value="1"/>
</dbReference>
<keyword evidence="13" id="KW-0624">Polysaccharide degradation</keyword>
<accession>A0A5C2SIM2</accession>
<comment type="subcellular location">
    <subcellularLocation>
        <location evidence="2">Secreted</location>
    </subcellularLocation>
</comment>
<evidence type="ECO:0000256" key="8">
    <source>
        <dbReference type="ARBA" id="ARBA00022801"/>
    </source>
</evidence>
<dbReference type="Pfam" id="PF00734">
    <property type="entry name" value="CBM_1"/>
    <property type="match status" value="1"/>
</dbReference>
<feature type="chain" id="PRO_5022717989" description="beta-glucosidase" evidence="15">
    <location>
        <begin position="19"/>
        <end position="808"/>
    </location>
</feature>
<dbReference type="InterPro" id="IPR013783">
    <property type="entry name" value="Ig-like_fold"/>
</dbReference>
<evidence type="ECO:0000259" key="16">
    <source>
        <dbReference type="PROSITE" id="PS51164"/>
    </source>
</evidence>
<dbReference type="AlphaFoldDB" id="A0A5C2SIM2"/>
<dbReference type="SUPFAM" id="SSF57180">
    <property type="entry name" value="Cellulose-binding domain"/>
    <property type="match status" value="1"/>
</dbReference>
<keyword evidence="10" id="KW-0325">Glycoprotein</keyword>
<keyword evidence="8" id="KW-0378">Hydrolase</keyword>
<keyword evidence="7 15" id="KW-0732">Signal</keyword>
<dbReference type="Gene3D" id="3.40.50.1700">
    <property type="entry name" value="Glycoside hydrolase family 3 C-terminal domain"/>
    <property type="match status" value="1"/>
</dbReference>
<dbReference type="FunFam" id="3.40.50.1700:FF:000003">
    <property type="entry name" value="Probable beta-glucosidase"/>
    <property type="match status" value="1"/>
</dbReference>
<evidence type="ECO:0000256" key="4">
    <source>
        <dbReference type="ARBA" id="ARBA00005336"/>
    </source>
</evidence>
<dbReference type="Pfam" id="PF00933">
    <property type="entry name" value="Glyco_hydro_3"/>
    <property type="match status" value="1"/>
</dbReference>
<dbReference type="GO" id="GO:0030245">
    <property type="term" value="P:cellulose catabolic process"/>
    <property type="evidence" value="ECO:0007669"/>
    <property type="project" value="UniProtKB-KW"/>
</dbReference>
<dbReference type="Gene3D" id="2.60.40.10">
    <property type="entry name" value="Immunoglobulins"/>
    <property type="match status" value="1"/>
</dbReference>
<evidence type="ECO:0000313" key="18">
    <source>
        <dbReference type="Proteomes" id="UP000313359"/>
    </source>
</evidence>
<dbReference type="InterPro" id="IPR002772">
    <property type="entry name" value="Glyco_hydro_3_C"/>
</dbReference>
<dbReference type="PANTHER" id="PTHR42715:SF28">
    <property type="entry name" value="BETA-GLUCOSIDASE L-RELATED"/>
    <property type="match status" value="1"/>
</dbReference>
<keyword evidence="18" id="KW-1185">Reference proteome</keyword>
<gene>
    <name evidence="17" type="ORF">L227DRAFT_592097</name>
</gene>
<evidence type="ECO:0000256" key="12">
    <source>
        <dbReference type="ARBA" id="ARBA00023295"/>
    </source>
</evidence>
<evidence type="ECO:0000256" key="3">
    <source>
        <dbReference type="ARBA" id="ARBA00004987"/>
    </source>
</evidence>
<keyword evidence="9" id="KW-0136">Cellulose degradation</keyword>
<feature type="signal peptide" evidence="15">
    <location>
        <begin position="1"/>
        <end position="18"/>
    </location>
</feature>
<dbReference type="Gene3D" id="3.20.20.300">
    <property type="entry name" value="Glycoside hydrolase, family 3, N-terminal domain"/>
    <property type="match status" value="1"/>
</dbReference>
<dbReference type="STRING" id="1328759.A0A5C2SIM2"/>
<dbReference type="PROSITE" id="PS00562">
    <property type="entry name" value="CBM1_1"/>
    <property type="match status" value="1"/>
</dbReference>
<dbReference type="InterPro" id="IPR026891">
    <property type="entry name" value="Fn3-like"/>
</dbReference>
<dbReference type="OrthoDB" id="416222at2759"/>
<evidence type="ECO:0000256" key="13">
    <source>
        <dbReference type="ARBA" id="ARBA00023326"/>
    </source>
</evidence>
<dbReference type="Pfam" id="PF01915">
    <property type="entry name" value="Glyco_hydro_3_C"/>
    <property type="match status" value="1"/>
</dbReference>
<dbReference type="PRINTS" id="PR00133">
    <property type="entry name" value="GLHYDRLASE3"/>
</dbReference>
<feature type="compositionally biased region" description="Low complexity" evidence="14">
    <location>
        <begin position="58"/>
        <end position="78"/>
    </location>
</feature>
<comment type="catalytic activity">
    <reaction evidence="1">
        <text>Hydrolysis of terminal, non-reducing beta-D-glucosyl residues with release of beta-D-glucose.</text>
        <dbReference type="EC" id="3.2.1.21"/>
    </reaction>
</comment>
<dbReference type="InterPro" id="IPR036962">
    <property type="entry name" value="Glyco_hydro_3_N_sf"/>
</dbReference>
<dbReference type="SUPFAM" id="SSF51445">
    <property type="entry name" value="(Trans)glycosidases"/>
    <property type="match status" value="1"/>
</dbReference>
<evidence type="ECO:0000256" key="6">
    <source>
        <dbReference type="ARBA" id="ARBA00022525"/>
    </source>
</evidence>
<dbReference type="PANTHER" id="PTHR42715">
    <property type="entry name" value="BETA-GLUCOSIDASE"/>
    <property type="match status" value="1"/>
</dbReference>
<proteinExistence type="inferred from homology"/>
<dbReference type="SUPFAM" id="SSF52279">
    <property type="entry name" value="Beta-D-glucan exohydrolase, C-terminal domain"/>
    <property type="match status" value="1"/>
</dbReference>
<protein>
    <recommendedName>
        <fullName evidence="5">beta-glucosidase</fullName>
        <ecNumber evidence="5">3.2.1.21</ecNumber>
    </recommendedName>
</protein>
<organism evidence="17 18">
    <name type="scientific">Lentinus tigrinus ALCF2SS1-6</name>
    <dbReference type="NCBI Taxonomy" id="1328759"/>
    <lineage>
        <taxon>Eukaryota</taxon>
        <taxon>Fungi</taxon>
        <taxon>Dikarya</taxon>
        <taxon>Basidiomycota</taxon>
        <taxon>Agaricomycotina</taxon>
        <taxon>Agaricomycetes</taxon>
        <taxon>Polyporales</taxon>
        <taxon>Polyporaceae</taxon>
        <taxon>Lentinus</taxon>
    </lineage>
</organism>
<dbReference type="InterPro" id="IPR035971">
    <property type="entry name" value="CBD_sf"/>
</dbReference>
<dbReference type="InterPro" id="IPR001764">
    <property type="entry name" value="Glyco_hydro_3_N"/>
</dbReference>
<sequence>MVFRLTASLLLLVGTVLGQAGVYQQCGGIGWTGATTCVSGAVCTKMNDYYSQCLPGSASSSPSSTPLASSTPPSSTTSSPPPAQTSIANIAPEWAAAYTKAQTTVAKLSLSDKVNLATGVQWEKGPCVGNTPAISSINFPGLCLQDSPVGVRYADLVSAFPPEINVAATFNRTLMRQRGAAMGAEFKGKGVHVALGPDVNLMRAPAAGRGWEGAGGDPYLSGELAFETVTGVQSSGVQACAKHYINNEQEHFRDSSSSNVDDRTEHELYLLPFLRSIQANVASIMCSYNQINGTYSCENDKSLNGYLKTEIGFQGYIMSDWWATHSGAPAVNAGLDMTMPGDTTTNSGQTYFGQNLVNAVQSGQVSEARIDDMATRILAAWYLLGQDSGFPAVNFNSWTTSQGQHINVQADHKNIIRTIGAASTVLLKNEGGVLPLHAPKTIAVVGNGAGNSSRGPNGYSDRGGDDGVLAMGWGSGTADFPYLIAPVDAITTRAKTDGATVKSSLSDTDLTSAASTATGADVAFVFITADSGEGYITVEGNAGDRNDLNAWHSGDALVKQVASVNKNTIVVVNTVGPILVEQWIDHPNVTALVWSGLPGQEAGNSLVDVLYGAYNPSGRLPYTIGKSPSDYAAQVTTSGSGIVPIPYSEGLFIDYRHFDQANIAPRFEFGFGLSYTTFDYSGLKVSGSTSGGTRQPIGPGAALDPWLHDKVVTVTFTVKNNGTVAGTEIPQLYTSPPASAKSAPFNLKGFDSIFLAPGESTTVTMELSRLDFSVWDVVSQSWQIPSGVTGISVGASSRDLRLKGSITN</sequence>
<comment type="similarity">
    <text evidence="4">Belongs to the glycosyl hydrolase 3 family.</text>
</comment>
<dbReference type="Proteomes" id="UP000313359">
    <property type="component" value="Unassembled WGS sequence"/>
</dbReference>
<evidence type="ECO:0000313" key="17">
    <source>
        <dbReference type="EMBL" id="RPD63124.1"/>
    </source>
</evidence>
<dbReference type="SMART" id="SM01217">
    <property type="entry name" value="Fn3_like"/>
    <property type="match status" value="1"/>
</dbReference>
<evidence type="ECO:0000256" key="15">
    <source>
        <dbReference type="SAM" id="SignalP"/>
    </source>
</evidence>
<keyword evidence="11" id="KW-0119">Carbohydrate metabolism</keyword>
<keyword evidence="6" id="KW-0964">Secreted</keyword>
<evidence type="ECO:0000256" key="1">
    <source>
        <dbReference type="ARBA" id="ARBA00000448"/>
    </source>
</evidence>
<keyword evidence="12" id="KW-0326">Glycosidase</keyword>
<comment type="pathway">
    <text evidence="3">Glycan metabolism; cellulose degradation.</text>
</comment>
<evidence type="ECO:0000256" key="10">
    <source>
        <dbReference type="ARBA" id="ARBA00023180"/>
    </source>
</evidence>
<feature type="region of interest" description="Disordered" evidence="14">
    <location>
        <begin position="58"/>
        <end position="85"/>
    </location>
</feature>
<evidence type="ECO:0000256" key="9">
    <source>
        <dbReference type="ARBA" id="ARBA00023001"/>
    </source>
</evidence>
<name>A0A5C2SIM2_9APHY</name>